<dbReference type="EMBL" id="QRAP01000005">
    <property type="protein sequence ID" value="RDK90867.1"/>
    <property type="molecule type" value="Genomic_DNA"/>
</dbReference>
<organism evidence="1 2">
    <name type="scientific">Enterobacillus tribolii</name>
    <dbReference type="NCBI Taxonomy" id="1487935"/>
    <lineage>
        <taxon>Bacteria</taxon>
        <taxon>Pseudomonadati</taxon>
        <taxon>Pseudomonadota</taxon>
        <taxon>Gammaproteobacteria</taxon>
        <taxon>Enterobacterales</taxon>
        <taxon>Hafniaceae</taxon>
        <taxon>Enterobacillus</taxon>
    </lineage>
</organism>
<gene>
    <name evidence="1" type="ORF">C8D90_105148</name>
</gene>
<comment type="caution">
    <text evidence="1">The sequence shown here is derived from an EMBL/GenBank/DDBJ whole genome shotgun (WGS) entry which is preliminary data.</text>
</comment>
<keyword evidence="2" id="KW-1185">Reference proteome</keyword>
<proteinExistence type="predicted"/>
<accession>A0A370QR09</accession>
<reference evidence="1 2" key="1">
    <citation type="submission" date="2018-07" db="EMBL/GenBank/DDBJ databases">
        <title>Genomic Encyclopedia of Type Strains, Phase IV (KMG-IV): sequencing the most valuable type-strain genomes for metagenomic binning, comparative biology and taxonomic classification.</title>
        <authorList>
            <person name="Goeker M."/>
        </authorList>
    </citation>
    <scope>NUCLEOTIDE SEQUENCE [LARGE SCALE GENOMIC DNA]</scope>
    <source>
        <strain evidence="1 2">DSM 103736</strain>
    </source>
</reference>
<evidence type="ECO:0000313" key="2">
    <source>
        <dbReference type="Proteomes" id="UP000254848"/>
    </source>
</evidence>
<dbReference type="AlphaFoldDB" id="A0A370QR09"/>
<sequence length="40" mass="4782">MMADTRELYNNLLFFNITAIDQATHRTKWADHQHDSLIHI</sequence>
<protein>
    <submittedName>
        <fullName evidence="1">Uncharacterized protein</fullName>
    </submittedName>
</protein>
<name>A0A370QR09_9GAMM</name>
<evidence type="ECO:0000313" key="1">
    <source>
        <dbReference type="EMBL" id="RDK90867.1"/>
    </source>
</evidence>
<dbReference type="Proteomes" id="UP000254848">
    <property type="component" value="Unassembled WGS sequence"/>
</dbReference>